<gene>
    <name evidence="1" type="ORF">BOTBODRAFT_39455</name>
</gene>
<proteinExistence type="predicted"/>
<name>A0A067LWH4_BOTB1</name>
<evidence type="ECO:0008006" key="3">
    <source>
        <dbReference type="Google" id="ProtNLM"/>
    </source>
</evidence>
<dbReference type="EMBL" id="KL198128">
    <property type="protein sequence ID" value="KDQ06650.1"/>
    <property type="molecule type" value="Genomic_DNA"/>
</dbReference>
<dbReference type="HOGENOM" id="CLU_936864_0_0_1"/>
<sequence length="329" mass="37413">MDDLSEEIEATPLTYRVPLEIIFRVLHYFDRIEIEAHPSTYQRDGLVLTTFARLSLVCPTFHAWANPRLYRFVLLRTPAQITLFARSADFPNIYRSHYKYVQTLTIIGPEDMLGEVPAHHLCLVLDAVAPSLKRLFVSLPLQAMIARGRQPQGIGESHPTRIAFPAFCLTKLEELIYASDDASSWLDRGFSPCWASYVALRRLALFNHKFNTELLQNLAKLPQLHTLVLANSELDNSTTISGPLPRALRNVIFTFDNLHSRWIQRFRVLRDALHVLAAARDVPIDIVGLRPRASDRQGVPGEWAERKLLLGELWILGAPQSGEYMVAPR</sequence>
<protein>
    <recommendedName>
        <fullName evidence="3">F-box domain-containing protein</fullName>
    </recommendedName>
</protein>
<keyword evidence="2" id="KW-1185">Reference proteome</keyword>
<dbReference type="OrthoDB" id="6365676at2759"/>
<dbReference type="AlphaFoldDB" id="A0A067LWH4"/>
<reference evidence="2" key="1">
    <citation type="journal article" date="2014" name="Proc. Natl. Acad. Sci. U.S.A.">
        <title>Extensive sampling of basidiomycete genomes demonstrates inadequacy of the white-rot/brown-rot paradigm for wood decay fungi.</title>
        <authorList>
            <person name="Riley R."/>
            <person name="Salamov A.A."/>
            <person name="Brown D.W."/>
            <person name="Nagy L.G."/>
            <person name="Floudas D."/>
            <person name="Held B.W."/>
            <person name="Levasseur A."/>
            <person name="Lombard V."/>
            <person name="Morin E."/>
            <person name="Otillar R."/>
            <person name="Lindquist E.A."/>
            <person name="Sun H."/>
            <person name="LaButti K.M."/>
            <person name="Schmutz J."/>
            <person name="Jabbour D."/>
            <person name="Luo H."/>
            <person name="Baker S.E."/>
            <person name="Pisabarro A.G."/>
            <person name="Walton J.D."/>
            <person name="Blanchette R.A."/>
            <person name="Henrissat B."/>
            <person name="Martin F."/>
            <person name="Cullen D."/>
            <person name="Hibbett D.S."/>
            <person name="Grigoriev I.V."/>
        </authorList>
    </citation>
    <scope>NUCLEOTIDE SEQUENCE [LARGE SCALE GENOMIC DNA]</scope>
    <source>
        <strain evidence="2">FD-172 SS1</strain>
    </source>
</reference>
<dbReference type="Proteomes" id="UP000027195">
    <property type="component" value="Unassembled WGS sequence"/>
</dbReference>
<accession>A0A067LWH4</accession>
<evidence type="ECO:0000313" key="1">
    <source>
        <dbReference type="EMBL" id="KDQ06650.1"/>
    </source>
</evidence>
<organism evidence="1 2">
    <name type="scientific">Botryobasidium botryosum (strain FD-172 SS1)</name>
    <dbReference type="NCBI Taxonomy" id="930990"/>
    <lineage>
        <taxon>Eukaryota</taxon>
        <taxon>Fungi</taxon>
        <taxon>Dikarya</taxon>
        <taxon>Basidiomycota</taxon>
        <taxon>Agaricomycotina</taxon>
        <taxon>Agaricomycetes</taxon>
        <taxon>Cantharellales</taxon>
        <taxon>Botryobasidiaceae</taxon>
        <taxon>Botryobasidium</taxon>
    </lineage>
</organism>
<evidence type="ECO:0000313" key="2">
    <source>
        <dbReference type="Proteomes" id="UP000027195"/>
    </source>
</evidence>
<dbReference type="InParanoid" id="A0A067LWH4"/>